<dbReference type="OrthoDB" id="9800507at2"/>
<dbReference type="EC" id="3.1.1.29" evidence="1 7"/>
<evidence type="ECO:0000313" key="10">
    <source>
        <dbReference type="EMBL" id="AWN81670.1"/>
    </source>
</evidence>
<evidence type="ECO:0000256" key="2">
    <source>
        <dbReference type="ARBA" id="ARBA00022555"/>
    </source>
</evidence>
<keyword evidence="2 7" id="KW-0820">tRNA-binding</keyword>
<dbReference type="SUPFAM" id="SSF53178">
    <property type="entry name" value="Peptidyl-tRNA hydrolase-like"/>
    <property type="match status" value="1"/>
</dbReference>
<evidence type="ECO:0000256" key="9">
    <source>
        <dbReference type="RuleBase" id="RU004320"/>
    </source>
</evidence>
<accession>A0A2Z3LHZ6</accession>
<evidence type="ECO:0000256" key="5">
    <source>
        <dbReference type="ARBA" id="ARBA00038063"/>
    </source>
</evidence>
<dbReference type="GO" id="GO:0072344">
    <property type="term" value="P:rescue of stalled ribosome"/>
    <property type="evidence" value="ECO:0007669"/>
    <property type="project" value="UniProtKB-UniRule"/>
</dbReference>
<comment type="function">
    <text evidence="7">Hydrolyzes ribosome-free peptidyl-tRNAs (with 1 or more amino acids incorporated), which drop off the ribosome during protein synthesis, or as a result of ribosome stalling.</text>
</comment>
<dbReference type="PANTHER" id="PTHR17224">
    <property type="entry name" value="PEPTIDYL-TRNA HYDROLASE"/>
    <property type="match status" value="1"/>
</dbReference>
<comment type="function">
    <text evidence="7">Catalyzes the release of premature peptidyl moieties from peptidyl-tRNA molecules trapped in stalled 50S ribosomal subunits, and thus maintains levels of free tRNAs and 50S ribosomes.</text>
</comment>
<dbReference type="CDD" id="cd00462">
    <property type="entry name" value="PTH"/>
    <property type="match status" value="1"/>
</dbReference>
<evidence type="ECO:0000256" key="7">
    <source>
        <dbReference type="HAMAP-Rule" id="MF_00083"/>
    </source>
</evidence>
<comment type="catalytic activity">
    <reaction evidence="7 8">
        <text>an N-acyl-L-alpha-aminoacyl-tRNA + H2O = an N-acyl-L-amino acid + a tRNA + H(+)</text>
        <dbReference type="Rhea" id="RHEA:54448"/>
        <dbReference type="Rhea" id="RHEA-COMP:10123"/>
        <dbReference type="Rhea" id="RHEA-COMP:13883"/>
        <dbReference type="ChEBI" id="CHEBI:15377"/>
        <dbReference type="ChEBI" id="CHEBI:15378"/>
        <dbReference type="ChEBI" id="CHEBI:59874"/>
        <dbReference type="ChEBI" id="CHEBI:78442"/>
        <dbReference type="ChEBI" id="CHEBI:138191"/>
        <dbReference type="EC" id="3.1.1.29"/>
    </reaction>
</comment>
<comment type="subunit">
    <text evidence="7">Monomer.</text>
</comment>
<dbReference type="PROSITE" id="PS01196">
    <property type="entry name" value="PEPT_TRNA_HYDROL_2"/>
    <property type="match status" value="1"/>
</dbReference>
<evidence type="ECO:0000256" key="1">
    <source>
        <dbReference type="ARBA" id="ARBA00013260"/>
    </source>
</evidence>
<comment type="subcellular location">
    <subcellularLocation>
        <location evidence="7">Cytoplasm</location>
    </subcellularLocation>
</comment>
<dbReference type="Pfam" id="PF01195">
    <property type="entry name" value="Pept_tRNA_hydro"/>
    <property type="match status" value="1"/>
</dbReference>
<dbReference type="PROSITE" id="PS01195">
    <property type="entry name" value="PEPT_TRNA_HYDROL_1"/>
    <property type="match status" value="1"/>
</dbReference>
<dbReference type="GO" id="GO:0004045">
    <property type="term" value="F:peptidyl-tRNA hydrolase activity"/>
    <property type="evidence" value="ECO:0007669"/>
    <property type="project" value="UniProtKB-UniRule"/>
</dbReference>
<feature type="site" description="Stabilizes the basic form of H active site to accept a proton" evidence="7">
    <location>
        <position position="91"/>
    </location>
</feature>
<dbReference type="RefSeq" id="WP_109997112.1">
    <property type="nucleotide sequence ID" value="NZ_CP029619.1"/>
</dbReference>
<feature type="site" description="Discriminates between blocked and unblocked aminoacyl-tRNA" evidence="7">
    <location>
        <position position="10"/>
    </location>
</feature>
<evidence type="ECO:0000256" key="8">
    <source>
        <dbReference type="RuleBase" id="RU000673"/>
    </source>
</evidence>
<evidence type="ECO:0000256" key="4">
    <source>
        <dbReference type="ARBA" id="ARBA00022884"/>
    </source>
</evidence>
<name>A0A2Z3LHZ6_9BACT</name>
<keyword evidence="11" id="KW-1185">Reference proteome</keyword>
<keyword evidence="4 7" id="KW-0694">RNA-binding</keyword>
<dbReference type="HAMAP" id="MF_00083">
    <property type="entry name" value="Pept_tRNA_hydro_bact"/>
    <property type="match status" value="1"/>
</dbReference>
<dbReference type="Proteomes" id="UP000245872">
    <property type="component" value="Chromosome"/>
</dbReference>
<dbReference type="InterPro" id="IPR036416">
    <property type="entry name" value="Pept_tRNA_hydro_sf"/>
</dbReference>
<dbReference type="AlphaFoldDB" id="A0A2Z3LHZ6"/>
<feature type="binding site" evidence="7">
    <location>
        <position position="112"/>
    </location>
    <ligand>
        <name>tRNA</name>
        <dbReference type="ChEBI" id="CHEBI:17843"/>
    </ligand>
</feature>
<sequence>MKLLLIGLGNIGAAYTYTRHNMGFLVLDHLAKQQKVFFQANHLAFTATFTYQQQQVYLIKPTTYVNNSGQAVKHWLNALQLPITQSLTVVDDYGLPFGTMRLRNKGSHAGHNGLKNIAACLLSTDYPRLRIGIGSDFPKGGLADFVLGHFTRKEETALPDCLDQAAEIALTWCRTGMVYAMNQFNNRTK</sequence>
<gene>
    <name evidence="7 10" type="primary">pth</name>
    <name evidence="10" type="ORF">DK880_00342</name>
</gene>
<protein>
    <recommendedName>
        <fullName evidence="6 7">Peptidyl-tRNA hydrolase</fullName>
        <shortName evidence="7">Pth</shortName>
        <ecNumber evidence="1 7">3.1.1.29</ecNumber>
    </recommendedName>
</protein>
<keyword evidence="3 7" id="KW-0378">Hydrolase</keyword>
<dbReference type="PANTHER" id="PTHR17224:SF1">
    <property type="entry name" value="PEPTIDYL-TRNA HYDROLASE"/>
    <property type="match status" value="1"/>
</dbReference>
<proteinExistence type="inferred from homology"/>
<organism evidence="10 11">
    <name type="scientific">Candidatus Cardinium hertigii</name>
    <dbReference type="NCBI Taxonomy" id="247481"/>
    <lineage>
        <taxon>Bacteria</taxon>
        <taxon>Pseudomonadati</taxon>
        <taxon>Bacteroidota</taxon>
        <taxon>Cytophagia</taxon>
        <taxon>Cytophagales</taxon>
        <taxon>Amoebophilaceae</taxon>
        <taxon>Candidatus Cardinium</taxon>
    </lineage>
</organism>
<feature type="binding site" evidence="7">
    <location>
        <position position="66"/>
    </location>
    <ligand>
        <name>tRNA</name>
        <dbReference type="ChEBI" id="CHEBI:17843"/>
    </ligand>
</feature>
<evidence type="ECO:0000313" key="11">
    <source>
        <dbReference type="Proteomes" id="UP000245872"/>
    </source>
</evidence>
<keyword evidence="7" id="KW-0963">Cytoplasm</keyword>
<dbReference type="FunFam" id="3.40.50.1470:FF:000001">
    <property type="entry name" value="Peptidyl-tRNA hydrolase"/>
    <property type="match status" value="1"/>
</dbReference>
<feature type="binding site" evidence="7">
    <location>
        <position position="15"/>
    </location>
    <ligand>
        <name>tRNA</name>
        <dbReference type="ChEBI" id="CHEBI:17843"/>
    </ligand>
</feature>
<dbReference type="InterPro" id="IPR001328">
    <property type="entry name" value="Pept_tRNA_hydro"/>
</dbReference>
<evidence type="ECO:0000256" key="3">
    <source>
        <dbReference type="ARBA" id="ARBA00022801"/>
    </source>
</evidence>
<dbReference type="InterPro" id="IPR018171">
    <property type="entry name" value="Pept_tRNA_hydro_CS"/>
</dbReference>
<reference evidence="10 11" key="1">
    <citation type="submission" date="2018-05" db="EMBL/GenBank/DDBJ databases">
        <title>Candidatus Cardinium hertigii Genome Assembly.</title>
        <authorList>
            <person name="Showmaker K.C."/>
            <person name="Walden K.O."/>
            <person name="Fields C.J."/>
            <person name="Lambert K.N."/>
            <person name="Hudson M.E."/>
        </authorList>
    </citation>
    <scope>NUCLEOTIDE SEQUENCE [LARGE SCALE GENOMIC DNA]</scope>
    <source>
        <strain evidence="11">cHgTN10</strain>
    </source>
</reference>
<dbReference type="GO" id="GO:0005737">
    <property type="term" value="C:cytoplasm"/>
    <property type="evidence" value="ECO:0007669"/>
    <property type="project" value="UniProtKB-SubCell"/>
</dbReference>
<dbReference type="NCBIfam" id="TIGR00447">
    <property type="entry name" value="pth"/>
    <property type="match status" value="1"/>
</dbReference>
<dbReference type="Gene3D" id="3.40.50.1470">
    <property type="entry name" value="Peptidyl-tRNA hydrolase"/>
    <property type="match status" value="1"/>
</dbReference>
<dbReference type="KEGG" id="cher:DK880_00342"/>
<feature type="active site" description="Proton acceptor" evidence="7">
    <location>
        <position position="20"/>
    </location>
</feature>
<dbReference type="GO" id="GO:0000049">
    <property type="term" value="F:tRNA binding"/>
    <property type="evidence" value="ECO:0007669"/>
    <property type="project" value="UniProtKB-UniRule"/>
</dbReference>
<feature type="binding site" evidence="7">
    <location>
        <position position="64"/>
    </location>
    <ligand>
        <name>tRNA</name>
        <dbReference type="ChEBI" id="CHEBI:17843"/>
    </ligand>
</feature>
<comment type="similarity">
    <text evidence="5 7 9">Belongs to the PTH family.</text>
</comment>
<evidence type="ECO:0000256" key="6">
    <source>
        <dbReference type="ARBA" id="ARBA00050038"/>
    </source>
</evidence>
<dbReference type="GO" id="GO:0006515">
    <property type="term" value="P:protein quality control for misfolded or incompletely synthesized proteins"/>
    <property type="evidence" value="ECO:0007669"/>
    <property type="project" value="UniProtKB-UniRule"/>
</dbReference>
<dbReference type="EMBL" id="CP029619">
    <property type="protein sequence ID" value="AWN81670.1"/>
    <property type="molecule type" value="Genomic_DNA"/>
</dbReference>